<dbReference type="EMBL" id="JACAGK010000020">
    <property type="protein sequence ID" value="MDM1048303.1"/>
    <property type="molecule type" value="Genomic_DNA"/>
</dbReference>
<protein>
    <recommendedName>
        <fullName evidence="3">Asparagine synthetase domain-containing protein</fullName>
    </recommendedName>
</protein>
<dbReference type="SUPFAM" id="SSF52402">
    <property type="entry name" value="Adenine nucleotide alpha hydrolases-like"/>
    <property type="match status" value="1"/>
</dbReference>
<dbReference type="InterPro" id="IPR014729">
    <property type="entry name" value="Rossmann-like_a/b/a_fold"/>
</dbReference>
<keyword evidence="2" id="KW-1185">Reference proteome</keyword>
<evidence type="ECO:0008006" key="3">
    <source>
        <dbReference type="Google" id="ProtNLM"/>
    </source>
</evidence>
<proteinExistence type="predicted"/>
<organism evidence="1 2">
    <name type="scientific">Sphingobacterium hotanense</name>
    <dbReference type="NCBI Taxonomy" id="649196"/>
    <lineage>
        <taxon>Bacteria</taxon>
        <taxon>Pseudomonadati</taxon>
        <taxon>Bacteroidota</taxon>
        <taxon>Sphingobacteriia</taxon>
        <taxon>Sphingobacteriales</taxon>
        <taxon>Sphingobacteriaceae</taxon>
        <taxon>Sphingobacterium</taxon>
    </lineage>
</organism>
<name>A0ABT7NM90_9SPHI</name>
<evidence type="ECO:0000313" key="1">
    <source>
        <dbReference type="EMBL" id="MDM1048303.1"/>
    </source>
</evidence>
<dbReference type="Proteomes" id="UP001170954">
    <property type="component" value="Unassembled WGS sequence"/>
</dbReference>
<accession>A0ABT7NM90</accession>
<reference evidence="1" key="1">
    <citation type="submission" date="2020-06" db="EMBL/GenBank/DDBJ databases">
        <authorList>
            <person name="Dong N."/>
        </authorList>
    </citation>
    <scope>NUCLEOTIDE SEQUENCE</scope>
    <source>
        <strain evidence="1">R1692</strain>
    </source>
</reference>
<sequence>MDFVAQGNWVGYQTVFYHEKTGAYGLDINDVIDYGNLEIDQEGLAAYLDFGYSVFGHTPVKHVKFLLPNQRLYLEDGKPVVRERADAIAAELGKETHEDDVFQLIHHRVNNWANGFSENILIPTSGGFDSRLMNVLIDDKSRIHAYTYGTSFNQGASRESVYAGLLSERLGTQWDRIPLGQFNVYMDDWYDQFGPAVAASGTYHMEFYEKIRAKENQAKLGLLSGIIGDAWAGAVKVPEITSASQYRTLGYTHGMSADSKLAMNVDYTGLAETLFDKQKEDLKSPDFRIVTAMRTKMMMLQYLIAVPSRMGFPGYSPFVEEDIALAMLNLPVERKQDRAWQRDYFRKQNLLFEEEKHKYTYQNSLNYYALLHEQLEPLDASLLRELIKPGYLDWINQRILNIGAKERVFQTLMHTPKVKGVLKLLGARNGLLAAYFAYITIKPIETLLKKRNASITSA</sequence>
<reference evidence="1" key="2">
    <citation type="journal article" date="2022" name="Sci. Total Environ.">
        <title>Prevalence, transmission, and molecular epidemiology of tet(X)-positive bacteria among humans, animals, and environmental niches in China: An epidemiological, and genomic-based study.</title>
        <authorList>
            <person name="Dong N."/>
            <person name="Zeng Y."/>
            <person name="Cai C."/>
            <person name="Sun C."/>
            <person name="Lu J."/>
            <person name="Liu C."/>
            <person name="Zhou H."/>
            <person name="Sun Q."/>
            <person name="Shu L."/>
            <person name="Wang H."/>
            <person name="Wang Y."/>
            <person name="Wang S."/>
            <person name="Wu C."/>
            <person name="Chan E.W."/>
            <person name="Chen G."/>
            <person name="Shen Z."/>
            <person name="Chen S."/>
            <person name="Zhang R."/>
        </authorList>
    </citation>
    <scope>NUCLEOTIDE SEQUENCE</scope>
    <source>
        <strain evidence="1">R1692</strain>
    </source>
</reference>
<dbReference type="Gene3D" id="3.40.50.620">
    <property type="entry name" value="HUPs"/>
    <property type="match status" value="1"/>
</dbReference>
<dbReference type="RefSeq" id="WP_286651148.1">
    <property type="nucleotide sequence ID" value="NZ_JACAGK010000020.1"/>
</dbReference>
<comment type="caution">
    <text evidence="1">The sequence shown here is derived from an EMBL/GenBank/DDBJ whole genome shotgun (WGS) entry which is preliminary data.</text>
</comment>
<gene>
    <name evidence="1" type="ORF">HX018_08645</name>
</gene>
<evidence type="ECO:0000313" key="2">
    <source>
        <dbReference type="Proteomes" id="UP001170954"/>
    </source>
</evidence>